<dbReference type="InterPro" id="IPR012902">
    <property type="entry name" value="N_methyl_site"/>
</dbReference>
<reference evidence="3" key="2">
    <citation type="submission" date="2019-06" db="EMBL/GenBank/DDBJ databases">
        <title>AzeR, a transcriptional regulator that responds to azelaic acid in Pseudomonas nitroreducens.</title>
        <authorList>
            <person name="Bez C."/>
            <person name="Javvadi S.G."/>
            <person name="Bertani I."/>
            <person name="Devescovi G."/>
            <person name="Studholme D.J."/>
            <person name="Geller A."/>
            <person name="Levy A."/>
            <person name="Venturi V."/>
        </authorList>
    </citation>
    <scope>NUCLEOTIDE SEQUENCE [LARGE SCALE GENOMIC DNA]</scope>
    <source>
        <strain evidence="3">DSM 9128</strain>
    </source>
</reference>
<dbReference type="Gene3D" id="3.30.700.10">
    <property type="entry name" value="Glycoprotein, Type 4 Pilin"/>
    <property type="match status" value="1"/>
</dbReference>
<dbReference type="NCBIfam" id="TIGR02532">
    <property type="entry name" value="IV_pilin_GFxxxE"/>
    <property type="match status" value="1"/>
</dbReference>
<evidence type="ECO:0000256" key="1">
    <source>
        <dbReference type="SAM" id="Phobius"/>
    </source>
</evidence>
<dbReference type="EMBL" id="VASG01000007">
    <property type="protein sequence ID" value="TLP70746.1"/>
    <property type="molecule type" value="Genomic_DNA"/>
</dbReference>
<proteinExistence type="predicted"/>
<reference evidence="2 3" key="1">
    <citation type="submission" date="2019-05" db="EMBL/GenBank/DDBJ databases">
        <authorList>
            <person name="Moore K."/>
            <person name="O'Neill P."/>
            <person name="Farbos A."/>
            <person name="Studholme D.J."/>
        </authorList>
    </citation>
    <scope>NUCLEOTIDE SEQUENCE [LARGE SCALE GENOMIC DNA]</scope>
    <source>
        <strain evidence="2 3">DSM 9128</strain>
    </source>
</reference>
<evidence type="ECO:0000313" key="2">
    <source>
        <dbReference type="EMBL" id="TLP70746.1"/>
    </source>
</evidence>
<keyword evidence="1" id="KW-0472">Membrane</keyword>
<dbReference type="GO" id="GO:0043683">
    <property type="term" value="P:type IV pilus assembly"/>
    <property type="evidence" value="ECO:0007669"/>
    <property type="project" value="InterPro"/>
</dbReference>
<gene>
    <name evidence="2" type="ORF">FEA48_23190</name>
</gene>
<comment type="caution">
    <text evidence="2">The sequence shown here is derived from an EMBL/GenBank/DDBJ whole genome shotgun (WGS) entry which is preliminary data.</text>
</comment>
<dbReference type="SUPFAM" id="SSF54523">
    <property type="entry name" value="Pili subunits"/>
    <property type="match status" value="1"/>
</dbReference>
<dbReference type="RefSeq" id="WP_138215907.1">
    <property type="nucleotide sequence ID" value="NZ_VASG01000007.1"/>
</dbReference>
<dbReference type="InterPro" id="IPR031982">
    <property type="entry name" value="PilE-like"/>
</dbReference>
<dbReference type="Pfam" id="PF07963">
    <property type="entry name" value="N_methyl"/>
    <property type="match status" value="1"/>
</dbReference>
<keyword evidence="1" id="KW-1133">Transmembrane helix</keyword>
<feature type="transmembrane region" description="Helical" evidence="1">
    <location>
        <begin position="12"/>
        <end position="33"/>
    </location>
</feature>
<accession>A0A5R8ZYW8</accession>
<organism evidence="2 3">
    <name type="scientific">Pseudomonas nitroreducens</name>
    <dbReference type="NCBI Taxonomy" id="46680"/>
    <lineage>
        <taxon>Bacteria</taxon>
        <taxon>Pseudomonadati</taxon>
        <taxon>Pseudomonadota</taxon>
        <taxon>Gammaproteobacteria</taxon>
        <taxon>Pseudomonadales</taxon>
        <taxon>Pseudomonadaceae</taxon>
        <taxon>Pseudomonas</taxon>
    </lineage>
</organism>
<keyword evidence="1" id="KW-0812">Transmembrane</keyword>
<protein>
    <submittedName>
        <fullName evidence="2">Prepilin-type N-terminal cleavage/methylation domain-containing protein</fullName>
    </submittedName>
</protein>
<sequence>MNRHYRQDGFTLMELMVVVAIVAILAAVAYPSYQEYVLRGKRAEGQALLNQAASQEERWYALNSVSGYVTDQSSVANLKLAGTSGSTVTSSTGLYTLTVGGGSSDGGYTLTANPTFTDSKCTHLTLTAQGQKGSSGTGSVSDCWR</sequence>
<dbReference type="InterPro" id="IPR045584">
    <property type="entry name" value="Pilin-like"/>
</dbReference>
<dbReference type="AlphaFoldDB" id="A0A5R8ZYW8"/>
<evidence type="ECO:0000313" key="3">
    <source>
        <dbReference type="Proteomes" id="UP000307510"/>
    </source>
</evidence>
<dbReference type="Proteomes" id="UP000307510">
    <property type="component" value="Unassembled WGS sequence"/>
</dbReference>
<name>A0A5R8ZYW8_PSENT</name>
<dbReference type="Pfam" id="PF16732">
    <property type="entry name" value="ComP_DUS"/>
    <property type="match status" value="1"/>
</dbReference>